<proteinExistence type="predicted"/>
<dbReference type="PANTHER" id="PTHR34846:SF5">
    <property type="entry name" value="CARBOXYMUCONOLACTONE DECARBOXYLASE-LIKE DOMAIN-CONTAINING PROTEIN"/>
    <property type="match status" value="1"/>
</dbReference>
<reference evidence="2 3" key="1">
    <citation type="submission" date="2019-09" db="EMBL/GenBank/DDBJ databases">
        <authorList>
            <person name="Wang X."/>
        </authorList>
    </citation>
    <scope>NUCLEOTIDE SEQUENCE [LARGE SCALE GENOMIC DNA]</scope>
    <source>
        <strain evidence="2 3">CICC 11023</strain>
    </source>
</reference>
<evidence type="ECO:0000259" key="1">
    <source>
        <dbReference type="Pfam" id="PF02627"/>
    </source>
</evidence>
<evidence type="ECO:0000313" key="3">
    <source>
        <dbReference type="Proteomes" id="UP000323876"/>
    </source>
</evidence>
<dbReference type="GO" id="GO:0051920">
    <property type="term" value="F:peroxiredoxin activity"/>
    <property type="evidence" value="ECO:0007669"/>
    <property type="project" value="InterPro"/>
</dbReference>
<dbReference type="Proteomes" id="UP000323876">
    <property type="component" value="Unassembled WGS sequence"/>
</dbReference>
<dbReference type="SUPFAM" id="SSF69118">
    <property type="entry name" value="AhpD-like"/>
    <property type="match status" value="1"/>
</dbReference>
<accession>A0A5N0ENC5</accession>
<dbReference type="RefSeq" id="WP_150400841.1">
    <property type="nucleotide sequence ID" value="NZ_VXLC01000001.1"/>
</dbReference>
<protein>
    <submittedName>
        <fullName evidence="2">Carboxymuconolactone decarboxylase family protein</fullName>
    </submittedName>
</protein>
<dbReference type="InterPro" id="IPR003779">
    <property type="entry name" value="CMD-like"/>
</dbReference>
<dbReference type="Gene3D" id="1.20.1290.10">
    <property type="entry name" value="AhpD-like"/>
    <property type="match status" value="1"/>
</dbReference>
<dbReference type="Pfam" id="PF02627">
    <property type="entry name" value="CMD"/>
    <property type="match status" value="1"/>
</dbReference>
<keyword evidence="3" id="KW-1185">Reference proteome</keyword>
<dbReference type="EMBL" id="VXLC01000001">
    <property type="protein sequence ID" value="KAA8890938.1"/>
    <property type="molecule type" value="Genomic_DNA"/>
</dbReference>
<evidence type="ECO:0000313" key="2">
    <source>
        <dbReference type="EMBL" id="KAA8890938.1"/>
    </source>
</evidence>
<dbReference type="InterPro" id="IPR029032">
    <property type="entry name" value="AhpD-like"/>
</dbReference>
<organism evidence="2 3">
    <name type="scientific">Nocardia colli</name>
    <dbReference type="NCBI Taxonomy" id="2545717"/>
    <lineage>
        <taxon>Bacteria</taxon>
        <taxon>Bacillati</taxon>
        <taxon>Actinomycetota</taxon>
        <taxon>Actinomycetes</taxon>
        <taxon>Mycobacteriales</taxon>
        <taxon>Nocardiaceae</taxon>
        <taxon>Nocardia</taxon>
    </lineage>
</organism>
<dbReference type="PANTHER" id="PTHR34846">
    <property type="entry name" value="4-CARBOXYMUCONOLACTONE DECARBOXYLASE FAMILY PROTEIN (AFU_ORTHOLOGUE AFUA_6G11590)"/>
    <property type="match status" value="1"/>
</dbReference>
<name>A0A5N0ENC5_9NOCA</name>
<comment type="caution">
    <text evidence="2">The sequence shown here is derived from an EMBL/GenBank/DDBJ whole genome shotgun (WGS) entry which is preliminary data.</text>
</comment>
<feature type="domain" description="Carboxymuconolactone decarboxylase-like" evidence="1">
    <location>
        <begin position="45"/>
        <end position="125"/>
    </location>
</feature>
<dbReference type="AlphaFoldDB" id="A0A5N0ENC5"/>
<gene>
    <name evidence="2" type="ORF">F3087_01525</name>
</gene>
<dbReference type="OrthoDB" id="4704294at2"/>
<sequence>MRPRISPGRLRELGPINWVVWQVLSKAAGTDDAHLFSTLGRTKGLFRGWLHYSGKLMPGGRLPRHESELVIIRVAHLSGCEYEMDHHIRLGKRAGVTAEILERLRTGPEAPGWTDKHRALIAAVDQLVQTRDLDDAHWAALAEHYDERSLIEIVLLVNQYEGLASTITALRIERDGI</sequence>